<evidence type="ECO:0000256" key="6">
    <source>
        <dbReference type="ARBA" id="ARBA00022825"/>
    </source>
</evidence>
<dbReference type="FunFam" id="2.130.10.120:FF:000001">
    <property type="entry name" value="Prolyl endopeptidase"/>
    <property type="match status" value="1"/>
</dbReference>
<dbReference type="EC" id="3.4.21.26" evidence="3"/>
<dbReference type="Gene3D" id="2.130.10.120">
    <property type="entry name" value="Prolyl oligopeptidase, N-terminal domain"/>
    <property type="match status" value="1"/>
</dbReference>
<dbReference type="PANTHER" id="PTHR42881:SF2">
    <property type="entry name" value="PROLYL ENDOPEPTIDASE"/>
    <property type="match status" value="1"/>
</dbReference>
<dbReference type="Pfam" id="PF02897">
    <property type="entry name" value="Peptidase_S9_N"/>
    <property type="match status" value="1"/>
</dbReference>
<evidence type="ECO:0000313" key="12">
    <source>
        <dbReference type="Proteomes" id="UP000272117"/>
    </source>
</evidence>
<dbReference type="PROSITE" id="PS51257">
    <property type="entry name" value="PROKAR_LIPOPROTEIN"/>
    <property type="match status" value="1"/>
</dbReference>
<comment type="similarity">
    <text evidence="2">Belongs to the peptidase S9A family.</text>
</comment>
<sequence>MNKSFTFIWVAALAAVTGCKTSTPSTSPSAAATPATETPAVAAKPSTFMYPKTEKTDHTDTYHGTQVPDPYRWLEADTAQNVASWVKQQNDLTFDYLAKIPFREQIQKRLTQLWNYPKYGAPLREGDYYYFYKNDGLQNQSVLYRQKGLNGTPELFLDPNKLSEDGTTSLGSLEFSKDARYAVYTTSTGGSDWRDAYVLDVATGKKLSDELHWIKFSGTSWHKDGFFYSRYAEPTQGSKMANKNEYHKVYYHKVGTPQSQDKLIWEAKAHPLRLLFGSTTEDEKYLVLTASEGTSNNSLYVKDLSKANSPIVPLVETFDKEFGVVENIGDKLIVLTNQNAPKYKLIEIDLKKPQQANWKTLVPETDNVLNYASLIGGRLILNYMKDAATLVRVHDTSGKFLHDVALPTLGTADGFTGKKEDKTVFYSFTSYTYPTTIYQYDVATNKSTLFRKSEVDVNMEGYETKQVFYTSKDGTKVPMFITHKKGLVLDGNNPTYLYAYGGFNASMTPGFSIARMVWLENGGVFAVANIRGGGEYGEAWHKAGMTPNKQNVFDDFIGAAEYLIKQKYTSSQRLAIAGGSNGGLLIGAVVNQRPDLFKVALPAVGVMDMLRFHKFTIGWAWVPEYGSSDDAAQFQNLMKFSPIHNIKEGVNYPATLVTTADHDDRVVPAHSFKYIATLQEKGAGSNPYLIRVDVKAGHGAGKSTTAQIAEAADVWSFVYYNMGVNPYAAQ</sequence>
<dbReference type="GO" id="GO:0006508">
    <property type="term" value="P:proteolysis"/>
    <property type="evidence" value="ECO:0007669"/>
    <property type="project" value="UniProtKB-KW"/>
</dbReference>
<name>A0A3M9MDQ7_9BACT</name>
<dbReference type="GO" id="GO:0004252">
    <property type="term" value="F:serine-type endopeptidase activity"/>
    <property type="evidence" value="ECO:0007669"/>
    <property type="project" value="UniProtKB-EC"/>
</dbReference>
<dbReference type="EMBL" id="RJJD01000015">
    <property type="protein sequence ID" value="RNI23689.1"/>
    <property type="molecule type" value="Genomic_DNA"/>
</dbReference>
<evidence type="ECO:0000256" key="4">
    <source>
        <dbReference type="ARBA" id="ARBA00022670"/>
    </source>
</evidence>
<dbReference type="PROSITE" id="PS00708">
    <property type="entry name" value="PRO_ENDOPEP_SER"/>
    <property type="match status" value="1"/>
</dbReference>
<evidence type="ECO:0000256" key="7">
    <source>
        <dbReference type="ARBA" id="ARBA00060121"/>
    </source>
</evidence>
<dbReference type="InterPro" id="IPR002470">
    <property type="entry name" value="Peptidase_S9A"/>
</dbReference>
<dbReference type="Gene3D" id="3.40.50.1820">
    <property type="entry name" value="alpha/beta hydrolase"/>
    <property type="match status" value="1"/>
</dbReference>
<dbReference type="InterPro" id="IPR029058">
    <property type="entry name" value="AB_hydrolase_fold"/>
</dbReference>
<evidence type="ECO:0000256" key="8">
    <source>
        <dbReference type="ARBA" id="ARBA00081187"/>
    </source>
</evidence>
<reference evidence="11 12" key="1">
    <citation type="submission" date="2018-11" db="EMBL/GenBank/DDBJ databases">
        <title>Rufibacter latericius sp. nov., isolated from water in Baiyang Lake.</title>
        <authorList>
            <person name="Yang Y."/>
        </authorList>
    </citation>
    <scope>NUCLEOTIDE SEQUENCE [LARGE SCALE GENOMIC DNA]</scope>
    <source>
        <strain evidence="11 12">R-22-1c-1</strain>
    </source>
</reference>
<dbReference type="Pfam" id="PF00326">
    <property type="entry name" value="Peptidase_S9"/>
    <property type="match status" value="1"/>
</dbReference>
<keyword evidence="12" id="KW-1185">Reference proteome</keyword>
<dbReference type="InterPro" id="IPR023302">
    <property type="entry name" value="Pept_S9A_N"/>
</dbReference>
<feature type="domain" description="Peptidase S9A N-terminal" evidence="10">
    <location>
        <begin position="51"/>
        <end position="452"/>
    </location>
</feature>
<evidence type="ECO:0000256" key="1">
    <source>
        <dbReference type="ARBA" id="ARBA00001070"/>
    </source>
</evidence>
<dbReference type="FunFam" id="3.40.50.1820:FF:000005">
    <property type="entry name" value="Prolyl endopeptidase"/>
    <property type="match status" value="1"/>
</dbReference>
<evidence type="ECO:0000259" key="10">
    <source>
        <dbReference type="Pfam" id="PF02897"/>
    </source>
</evidence>
<keyword evidence="6" id="KW-0720">Serine protease</keyword>
<evidence type="ECO:0000259" key="9">
    <source>
        <dbReference type="Pfam" id="PF00326"/>
    </source>
</evidence>
<feature type="domain" description="Peptidase S9 prolyl oligopeptidase catalytic" evidence="9">
    <location>
        <begin position="511"/>
        <end position="722"/>
    </location>
</feature>
<dbReference type="InterPro" id="IPR051167">
    <property type="entry name" value="Prolyl_oligopep/macrocyclase"/>
</dbReference>
<dbReference type="SUPFAM" id="SSF53474">
    <property type="entry name" value="alpha/beta-Hydrolases"/>
    <property type="match status" value="1"/>
</dbReference>
<comment type="catalytic activity">
    <reaction evidence="1">
        <text>Hydrolysis of Pro-|-Xaa &gt;&gt; Ala-|-Xaa in oligopeptides.</text>
        <dbReference type="EC" id="3.4.21.26"/>
    </reaction>
</comment>
<dbReference type="InterPro" id="IPR002471">
    <property type="entry name" value="Pept_S9_AS"/>
</dbReference>
<dbReference type="Proteomes" id="UP000272117">
    <property type="component" value="Unassembled WGS sequence"/>
</dbReference>
<dbReference type="GO" id="GO:0005829">
    <property type="term" value="C:cytosol"/>
    <property type="evidence" value="ECO:0007669"/>
    <property type="project" value="TreeGrafter"/>
</dbReference>
<protein>
    <recommendedName>
        <fullName evidence="3">prolyl oligopeptidase</fullName>
        <ecNumber evidence="3">3.4.21.26</ecNumber>
    </recommendedName>
    <alternativeName>
        <fullName evidence="8">Proline-specific endopeptidase</fullName>
    </alternativeName>
</protein>
<dbReference type="InterPro" id="IPR001375">
    <property type="entry name" value="Peptidase_S9_cat"/>
</dbReference>
<comment type="caution">
    <text evidence="11">The sequence shown here is derived from an EMBL/GenBank/DDBJ whole genome shotgun (WGS) entry which is preliminary data.</text>
</comment>
<evidence type="ECO:0000256" key="3">
    <source>
        <dbReference type="ARBA" id="ARBA00011897"/>
    </source>
</evidence>
<dbReference type="RefSeq" id="WP_123128610.1">
    <property type="nucleotide sequence ID" value="NZ_RJJD01000015.1"/>
</dbReference>
<accession>A0A3M9MDQ7</accession>
<keyword evidence="4" id="KW-0645">Protease</keyword>
<comment type="function">
    <text evidence="7">Cleaves peptide bonds on the C-terminal side of prolyl residues within peptides that are up to approximately 30 amino acids long. Has an absolute requirement for an X-Pro bond in the trans configuration immediately preceding the Pro-Y scissible bond.</text>
</comment>
<dbReference type="AlphaFoldDB" id="A0A3M9MDQ7"/>
<evidence type="ECO:0000256" key="2">
    <source>
        <dbReference type="ARBA" id="ARBA00005228"/>
    </source>
</evidence>
<dbReference type="SUPFAM" id="SSF50993">
    <property type="entry name" value="Peptidase/esterase 'gauge' domain"/>
    <property type="match status" value="1"/>
</dbReference>
<organism evidence="11 12">
    <name type="scientific">Rufibacter latericius</name>
    <dbReference type="NCBI Taxonomy" id="2487040"/>
    <lineage>
        <taxon>Bacteria</taxon>
        <taxon>Pseudomonadati</taxon>
        <taxon>Bacteroidota</taxon>
        <taxon>Cytophagia</taxon>
        <taxon>Cytophagales</taxon>
        <taxon>Hymenobacteraceae</taxon>
        <taxon>Rufibacter</taxon>
    </lineage>
</organism>
<proteinExistence type="inferred from homology"/>
<dbReference type="PRINTS" id="PR00862">
    <property type="entry name" value="PROLIGOPTASE"/>
</dbReference>
<dbReference type="GO" id="GO:0070012">
    <property type="term" value="F:oligopeptidase activity"/>
    <property type="evidence" value="ECO:0007669"/>
    <property type="project" value="TreeGrafter"/>
</dbReference>
<keyword evidence="5" id="KW-0378">Hydrolase</keyword>
<dbReference type="PANTHER" id="PTHR42881">
    <property type="entry name" value="PROLYL ENDOPEPTIDASE"/>
    <property type="match status" value="1"/>
</dbReference>
<evidence type="ECO:0000256" key="5">
    <source>
        <dbReference type="ARBA" id="ARBA00022801"/>
    </source>
</evidence>
<dbReference type="OrthoDB" id="9801421at2"/>
<evidence type="ECO:0000313" key="11">
    <source>
        <dbReference type="EMBL" id="RNI23689.1"/>
    </source>
</evidence>
<gene>
    <name evidence="11" type="ORF">EFB08_19390</name>
</gene>